<dbReference type="GO" id="GO:0000166">
    <property type="term" value="F:nucleotide binding"/>
    <property type="evidence" value="ECO:0007669"/>
    <property type="project" value="InterPro"/>
</dbReference>
<protein>
    <recommendedName>
        <fullName evidence="6">Ribonuclease D</fullName>
        <shortName evidence="6">RNase D</shortName>
        <ecNumber evidence="6">3.1.13.5</ecNumber>
    </recommendedName>
</protein>
<reference evidence="8 9" key="1">
    <citation type="submission" date="2018-08" db="EMBL/GenBank/DDBJ databases">
        <title>Thalassotalea euphylliae genome.</title>
        <authorList>
            <person name="Summers S."/>
            <person name="Rice S.A."/>
            <person name="Freckelton M.L."/>
            <person name="Nedved B.T."/>
            <person name="Hadfield M.G."/>
        </authorList>
    </citation>
    <scope>NUCLEOTIDE SEQUENCE [LARGE SCALE GENOMIC DNA]</scope>
    <source>
        <strain evidence="8 9">H1</strain>
    </source>
</reference>
<dbReference type="SMART" id="SM00474">
    <property type="entry name" value="35EXOc"/>
    <property type="match status" value="1"/>
</dbReference>
<evidence type="ECO:0000256" key="2">
    <source>
        <dbReference type="ARBA" id="ARBA00022694"/>
    </source>
</evidence>
<comment type="catalytic activity">
    <reaction evidence="6">
        <text>Exonucleolytic cleavage that removes extra residues from the 3'-terminus of tRNA to produce 5'-mononucleotides.</text>
        <dbReference type="EC" id="3.1.13.5"/>
    </reaction>
</comment>
<evidence type="ECO:0000256" key="1">
    <source>
        <dbReference type="ARBA" id="ARBA00022490"/>
    </source>
</evidence>
<dbReference type="Pfam" id="PF21293">
    <property type="entry name" value="RNAseD_HRDC_C"/>
    <property type="match status" value="1"/>
</dbReference>
<dbReference type="Gene3D" id="1.10.150.80">
    <property type="entry name" value="HRDC domain"/>
    <property type="match status" value="2"/>
</dbReference>
<comment type="subcellular location">
    <subcellularLocation>
        <location evidence="6">Cytoplasm</location>
    </subcellularLocation>
</comment>
<dbReference type="EMBL" id="QUOU01000001">
    <property type="protein sequence ID" value="REL27460.1"/>
    <property type="molecule type" value="Genomic_DNA"/>
</dbReference>
<evidence type="ECO:0000256" key="5">
    <source>
        <dbReference type="ARBA" id="ARBA00022839"/>
    </source>
</evidence>
<dbReference type="EC" id="3.1.13.5" evidence="6"/>
<evidence type="ECO:0000256" key="3">
    <source>
        <dbReference type="ARBA" id="ARBA00022722"/>
    </source>
</evidence>
<name>A0A3E0TSS5_9GAMM</name>
<dbReference type="PANTHER" id="PTHR47649:SF1">
    <property type="entry name" value="RIBONUCLEASE D"/>
    <property type="match status" value="1"/>
</dbReference>
<dbReference type="PROSITE" id="PS50967">
    <property type="entry name" value="HRDC"/>
    <property type="match status" value="1"/>
</dbReference>
<dbReference type="AlphaFoldDB" id="A0A3E0TSS5"/>
<sequence length="379" mass="42694">MQKRFIQTQAEFTALCESLSAAKLLTVDTEFVRTRTLVPKLGLLQVCDGEQVALIDPLALDDLSPFWQLLENPAITKVLHACSEDLEVFLTAGAKPPQNLIDSQVMMTFLGHGLSLGYAAMVKHYLDIELDKSESRTDWTKRPLTDNQLKYAAADVEHLYTLFPKLLADIEAKGWLAASQQESANMIAKKYQAIDPDTLYQNVKLAWKLSPKQLNNLKFLASWRYQKAVTKDQPLSFIAKDHTLQLVAQRSPISVRAMANIEGVEALDVRYQGKAMINVLKQAAQTPEDAYPAKLRRLDEYPGYKQTFKQVKHFLQQVADKQELAIECLASKKQINQFLSFYFKLNGADQSPAAVDLINSWRKPIAGDALIDFADRGFK</sequence>
<dbReference type="InterPro" id="IPR036397">
    <property type="entry name" value="RNaseH_sf"/>
</dbReference>
<dbReference type="InterPro" id="IPR002562">
    <property type="entry name" value="3'-5'_exonuclease_dom"/>
</dbReference>
<dbReference type="GO" id="GO:0008408">
    <property type="term" value="F:3'-5' exonuclease activity"/>
    <property type="evidence" value="ECO:0007669"/>
    <property type="project" value="InterPro"/>
</dbReference>
<dbReference type="SUPFAM" id="SSF47819">
    <property type="entry name" value="HRDC-like"/>
    <property type="match status" value="2"/>
</dbReference>
<comment type="function">
    <text evidence="6">Exonuclease involved in the 3' processing of various precursor tRNAs. Initiates hydrolysis at the 3'-terminus of an RNA molecule and releases 5'-mononucleotides.</text>
</comment>
<dbReference type="GO" id="GO:0033890">
    <property type="term" value="F:ribonuclease D activity"/>
    <property type="evidence" value="ECO:0007669"/>
    <property type="project" value="UniProtKB-UniRule"/>
</dbReference>
<comment type="cofactor">
    <cofactor evidence="6">
        <name>a divalent metal cation</name>
        <dbReference type="ChEBI" id="CHEBI:60240"/>
    </cofactor>
</comment>
<dbReference type="GO" id="GO:0042780">
    <property type="term" value="P:tRNA 3'-end processing"/>
    <property type="evidence" value="ECO:0007669"/>
    <property type="project" value="UniProtKB-UniRule"/>
</dbReference>
<keyword evidence="2 6" id="KW-0819">tRNA processing</keyword>
<dbReference type="Pfam" id="PF00570">
    <property type="entry name" value="HRDC"/>
    <property type="match status" value="1"/>
</dbReference>
<dbReference type="PANTHER" id="PTHR47649">
    <property type="entry name" value="RIBONUCLEASE D"/>
    <property type="match status" value="1"/>
</dbReference>
<keyword evidence="3 6" id="KW-0540">Nuclease</keyword>
<dbReference type="OrthoDB" id="9800549at2"/>
<keyword evidence="4 6" id="KW-0378">Hydrolase</keyword>
<dbReference type="CDD" id="cd06142">
    <property type="entry name" value="RNaseD_exo"/>
    <property type="match status" value="1"/>
</dbReference>
<dbReference type="InterPro" id="IPR012337">
    <property type="entry name" value="RNaseH-like_sf"/>
</dbReference>
<dbReference type="InterPro" id="IPR048579">
    <property type="entry name" value="RNAseD_HRDC_C"/>
</dbReference>
<evidence type="ECO:0000256" key="4">
    <source>
        <dbReference type="ARBA" id="ARBA00022801"/>
    </source>
</evidence>
<dbReference type="InterPro" id="IPR006292">
    <property type="entry name" value="RNase_D"/>
</dbReference>
<comment type="caution">
    <text evidence="8">The sequence shown here is derived from an EMBL/GenBank/DDBJ whole genome shotgun (WGS) entry which is preliminary data.</text>
</comment>
<keyword evidence="5 6" id="KW-0269">Exonuclease</keyword>
<evidence type="ECO:0000256" key="6">
    <source>
        <dbReference type="HAMAP-Rule" id="MF_01899"/>
    </source>
</evidence>
<dbReference type="InterPro" id="IPR044876">
    <property type="entry name" value="HRDC_dom_sf"/>
</dbReference>
<dbReference type="SMART" id="SM00341">
    <property type="entry name" value="HRDC"/>
    <property type="match status" value="1"/>
</dbReference>
<dbReference type="GO" id="GO:0003676">
    <property type="term" value="F:nucleic acid binding"/>
    <property type="evidence" value="ECO:0007669"/>
    <property type="project" value="InterPro"/>
</dbReference>
<dbReference type="HAMAP" id="MF_01899">
    <property type="entry name" value="RNase_D"/>
    <property type="match status" value="1"/>
</dbReference>
<dbReference type="NCBIfam" id="TIGR01388">
    <property type="entry name" value="rnd"/>
    <property type="match status" value="1"/>
</dbReference>
<evidence type="ECO:0000259" key="7">
    <source>
        <dbReference type="PROSITE" id="PS50967"/>
    </source>
</evidence>
<dbReference type="Proteomes" id="UP000256478">
    <property type="component" value="Unassembled WGS sequence"/>
</dbReference>
<organism evidence="8 9">
    <name type="scientific">Thalassotalea euphylliae</name>
    <dbReference type="NCBI Taxonomy" id="1655234"/>
    <lineage>
        <taxon>Bacteria</taxon>
        <taxon>Pseudomonadati</taxon>
        <taxon>Pseudomonadota</taxon>
        <taxon>Gammaproteobacteria</taxon>
        <taxon>Alteromonadales</taxon>
        <taxon>Colwelliaceae</taxon>
        <taxon>Thalassotalea</taxon>
    </lineage>
</organism>
<keyword evidence="1 6" id="KW-0963">Cytoplasm</keyword>
<comment type="similarity">
    <text evidence="6">Belongs to the RNase D family.</text>
</comment>
<dbReference type="InterPro" id="IPR002121">
    <property type="entry name" value="HRDC_dom"/>
</dbReference>
<gene>
    <name evidence="6 8" type="primary">rnd</name>
    <name evidence="8" type="ORF">DXX93_13420</name>
</gene>
<dbReference type="GO" id="GO:0005737">
    <property type="term" value="C:cytoplasm"/>
    <property type="evidence" value="ECO:0007669"/>
    <property type="project" value="UniProtKB-SubCell"/>
</dbReference>
<dbReference type="Gene3D" id="3.30.420.10">
    <property type="entry name" value="Ribonuclease H-like superfamily/Ribonuclease H"/>
    <property type="match status" value="1"/>
</dbReference>
<dbReference type="InterPro" id="IPR051086">
    <property type="entry name" value="RNase_D-like"/>
</dbReference>
<dbReference type="InterPro" id="IPR010997">
    <property type="entry name" value="HRDC-like_sf"/>
</dbReference>
<feature type="domain" description="HRDC" evidence="7">
    <location>
        <begin position="210"/>
        <end position="290"/>
    </location>
</feature>
<dbReference type="SUPFAM" id="SSF53098">
    <property type="entry name" value="Ribonuclease H-like"/>
    <property type="match status" value="1"/>
</dbReference>
<accession>A0A3E0TSS5</accession>
<evidence type="ECO:0000313" key="9">
    <source>
        <dbReference type="Proteomes" id="UP000256478"/>
    </source>
</evidence>
<evidence type="ECO:0000313" key="8">
    <source>
        <dbReference type="EMBL" id="REL27460.1"/>
    </source>
</evidence>
<dbReference type="RefSeq" id="WP_116008540.1">
    <property type="nucleotide sequence ID" value="NZ_QUOU01000001.1"/>
</dbReference>
<proteinExistence type="inferred from homology"/>
<dbReference type="Pfam" id="PF01612">
    <property type="entry name" value="DNA_pol_A_exo1"/>
    <property type="match status" value="1"/>
</dbReference>